<dbReference type="PANTHER" id="PTHR43364:SF4">
    <property type="entry name" value="NAD(P)-LINKED OXIDOREDUCTASE SUPERFAMILY PROTEIN"/>
    <property type="match status" value="1"/>
</dbReference>
<dbReference type="GO" id="GO:0005829">
    <property type="term" value="C:cytosol"/>
    <property type="evidence" value="ECO:0007669"/>
    <property type="project" value="TreeGrafter"/>
</dbReference>
<keyword evidence="1" id="KW-0560">Oxidoreductase</keyword>
<dbReference type="EMBL" id="DTAI01000156">
    <property type="protein sequence ID" value="HGN36975.1"/>
    <property type="molecule type" value="Genomic_DNA"/>
</dbReference>
<dbReference type="CDD" id="cd19079">
    <property type="entry name" value="AKR_EcYajO-like"/>
    <property type="match status" value="1"/>
</dbReference>
<dbReference type="InterPro" id="IPR023210">
    <property type="entry name" value="NADP_OxRdtase_dom"/>
</dbReference>
<name>A0A7J3I8Q8_9CREN</name>
<reference evidence="3" key="1">
    <citation type="journal article" date="2020" name="mSystems">
        <title>Genome- and Community-Level Interaction Insights into Carbon Utilization and Element Cycling Functions of Hydrothermarchaeota in Hydrothermal Sediment.</title>
        <authorList>
            <person name="Zhou Z."/>
            <person name="Liu Y."/>
            <person name="Xu W."/>
            <person name="Pan J."/>
            <person name="Luo Z.H."/>
            <person name="Li M."/>
        </authorList>
    </citation>
    <scope>NUCLEOTIDE SEQUENCE [LARGE SCALE GENOMIC DNA]</scope>
    <source>
        <strain evidence="3">SpSt-618</strain>
    </source>
</reference>
<dbReference type="GO" id="GO:0016491">
    <property type="term" value="F:oxidoreductase activity"/>
    <property type="evidence" value="ECO:0007669"/>
    <property type="project" value="UniProtKB-KW"/>
</dbReference>
<feature type="domain" description="NADP-dependent oxidoreductase" evidence="2">
    <location>
        <begin position="15"/>
        <end position="325"/>
    </location>
</feature>
<sequence>MEYVRLGWSGLKVSRICLGTMSFGDPRLQPYGGGGWIVGKEEAFKVLNRAWDLGINFFDTANVYSMGKSEEILGEFLQGRRDDAVVATKVYFPMSDKPNDRGLSRKHVMKQINDSLRRLRTDYVDLYQIHRWDDETPIEETLSTLTDLVHHGKVRYIGASSMWTWQFAKAFFIAEAKGYEKFVSTQTPYNLLYREEEREMIPFCMAHNIAYLAYSPTAVGVLSGKYYRDGKLVVGPDAPDRLRPEIGFYAYKAYIEPPENAEIVKRVMEVAKNKGVTPTQIAIAWLFHKGVTAPIIGTSKVEHLEEAAEALKIKLTDDEIRYMEEPYRPKPVIHIVRQIRLITR</sequence>
<dbReference type="Pfam" id="PF00248">
    <property type="entry name" value="Aldo_ket_red"/>
    <property type="match status" value="1"/>
</dbReference>
<dbReference type="Gene3D" id="3.20.20.100">
    <property type="entry name" value="NADP-dependent oxidoreductase domain"/>
    <property type="match status" value="1"/>
</dbReference>
<dbReference type="AlphaFoldDB" id="A0A7J3I8Q8"/>
<evidence type="ECO:0000256" key="1">
    <source>
        <dbReference type="ARBA" id="ARBA00023002"/>
    </source>
</evidence>
<protein>
    <submittedName>
        <fullName evidence="3">Aldo/keto reductase</fullName>
    </submittedName>
</protein>
<evidence type="ECO:0000313" key="3">
    <source>
        <dbReference type="EMBL" id="HGN36975.1"/>
    </source>
</evidence>
<organism evidence="3">
    <name type="scientific">Ignisphaera aggregans</name>
    <dbReference type="NCBI Taxonomy" id="334771"/>
    <lineage>
        <taxon>Archaea</taxon>
        <taxon>Thermoproteota</taxon>
        <taxon>Thermoprotei</taxon>
        <taxon>Desulfurococcales</taxon>
        <taxon>Desulfurococcaceae</taxon>
        <taxon>Ignisphaera</taxon>
    </lineage>
</organism>
<gene>
    <name evidence="3" type="ORF">ENT87_05455</name>
</gene>
<dbReference type="FunFam" id="3.20.20.100:FF:000004">
    <property type="entry name" value="Oxidoreductase, aldo/keto reductase"/>
    <property type="match status" value="1"/>
</dbReference>
<accession>A0A7J3I8Q8</accession>
<dbReference type="PANTHER" id="PTHR43364">
    <property type="entry name" value="NADH-SPECIFIC METHYLGLYOXAL REDUCTASE-RELATED"/>
    <property type="match status" value="1"/>
</dbReference>
<dbReference type="InterPro" id="IPR036812">
    <property type="entry name" value="NAD(P)_OxRdtase_dom_sf"/>
</dbReference>
<comment type="caution">
    <text evidence="3">The sequence shown here is derived from an EMBL/GenBank/DDBJ whole genome shotgun (WGS) entry which is preliminary data.</text>
</comment>
<dbReference type="SUPFAM" id="SSF51430">
    <property type="entry name" value="NAD(P)-linked oxidoreductase"/>
    <property type="match status" value="1"/>
</dbReference>
<dbReference type="InterPro" id="IPR050523">
    <property type="entry name" value="AKR_Detox_Biosynth"/>
</dbReference>
<proteinExistence type="predicted"/>
<evidence type="ECO:0000259" key="2">
    <source>
        <dbReference type="Pfam" id="PF00248"/>
    </source>
</evidence>